<feature type="domain" description="PAC" evidence="14">
    <location>
        <begin position="1"/>
        <end position="46"/>
    </location>
</feature>
<keyword evidence="5" id="KW-0597">Phosphoprotein</keyword>
<comment type="subcellular location">
    <subcellularLocation>
        <location evidence="2">Cell membrane</location>
    </subcellularLocation>
</comment>
<dbReference type="FunFam" id="3.30.565.10:FF:000023">
    <property type="entry name" value="PAS domain-containing sensor histidine kinase"/>
    <property type="match status" value="1"/>
</dbReference>
<dbReference type="PANTHER" id="PTHR42878">
    <property type="entry name" value="TWO-COMPONENT HISTIDINE KINASE"/>
    <property type="match status" value="1"/>
</dbReference>
<gene>
    <name evidence="15" type="ORF">FTUN_8136</name>
</gene>
<keyword evidence="4" id="KW-1003">Cell membrane</keyword>
<dbReference type="SUPFAM" id="SSF55785">
    <property type="entry name" value="PYP-like sensor domain (PAS domain)"/>
    <property type="match status" value="1"/>
</dbReference>
<protein>
    <recommendedName>
        <fullName evidence="3">histidine kinase</fullName>
        <ecNumber evidence="3">2.7.13.3</ecNumber>
    </recommendedName>
</protein>
<keyword evidence="12" id="KW-0175">Coiled coil</keyword>
<feature type="domain" description="Histidine kinase" evidence="13">
    <location>
        <begin position="75"/>
        <end position="289"/>
    </location>
</feature>
<dbReference type="AlphaFoldDB" id="A0A6M5Z343"/>
<dbReference type="FunFam" id="1.10.287.130:FF:000070">
    <property type="entry name" value="Histidine kinase sensor protein"/>
    <property type="match status" value="1"/>
</dbReference>
<dbReference type="EMBL" id="CP053452">
    <property type="protein sequence ID" value="QJX00506.1"/>
    <property type="molecule type" value="Genomic_DNA"/>
</dbReference>
<dbReference type="GO" id="GO:0005524">
    <property type="term" value="F:ATP binding"/>
    <property type="evidence" value="ECO:0007669"/>
    <property type="project" value="UniProtKB-KW"/>
</dbReference>
<dbReference type="InterPro" id="IPR035965">
    <property type="entry name" value="PAS-like_dom_sf"/>
</dbReference>
<keyword evidence="16" id="KW-1185">Reference proteome</keyword>
<accession>A0A6M5Z343</accession>
<evidence type="ECO:0000256" key="4">
    <source>
        <dbReference type="ARBA" id="ARBA00022475"/>
    </source>
</evidence>
<evidence type="ECO:0000313" key="15">
    <source>
        <dbReference type="EMBL" id="QJX00506.1"/>
    </source>
</evidence>
<dbReference type="PROSITE" id="PS50109">
    <property type="entry name" value="HIS_KIN"/>
    <property type="match status" value="1"/>
</dbReference>
<evidence type="ECO:0000256" key="10">
    <source>
        <dbReference type="ARBA" id="ARBA00023012"/>
    </source>
</evidence>
<dbReference type="SUPFAM" id="SSF47384">
    <property type="entry name" value="Homodimeric domain of signal transducing histidine kinase"/>
    <property type="match status" value="1"/>
</dbReference>
<evidence type="ECO:0000256" key="8">
    <source>
        <dbReference type="ARBA" id="ARBA00022777"/>
    </source>
</evidence>
<dbReference type="Pfam" id="PF02518">
    <property type="entry name" value="HATPase_c"/>
    <property type="match status" value="1"/>
</dbReference>
<evidence type="ECO:0000256" key="5">
    <source>
        <dbReference type="ARBA" id="ARBA00022553"/>
    </source>
</evidence>
<dbReference type="InterPro" id="IPR003594">
    <property type="entry name" value="HATPase_dom"/>
</dbReference>
<dbReference type="Gene3D" id="3.30.565.10">
    <property type="entry name" value="Histidine kinase-like ATPase, C-terminal domain"/>
    <property type="match status" value="1"/>
</dbReference>
<keyword evidence="6 15" id="KW-0808">Transferase</keyword>
<keyword evidence="11" id="KW-0472">Membrane</keyword>
<evidence type="ECO:0000256" key="6">
    <source>
        <dbReference type="ARBA" id="ARBA00022679"/>
    </source>
</evidence>
<keyword evidence="7" id="KW-0547">Nucleotide-binding</keyword>
<proteinExistence type="predicted"/>
<dbReference type="GO" id="GO:0007234">
    <property type="term" value="P:osmosensory signaling via phosphorelay pathway"/>
    <property type="evidence" value="ECO:0007669"/>
    <property type="project" value="TreeGrafter"/>
</dbReference>
<dbReference type="InterPro" id="IPR005467">
    <property type="entry name" value="His_kinase_dom"/>
</dbReference>
<dbReference type="KEGG" id="ftj:FTUN_8136"/>
<keyword evidence="8 15" id="KW-0418">Kinase</keyword>
<dbReference type="InterPro" id="IPR036097">
    <property type="entry name" value="HisK_dim/P_sf"/>
</dbReference>
<dbReference type="Gene3D" id="1.10.287.130">
    <property type="match status" value="1"/>
</dbReference>
<keyword evidence="10" id="KW-0902">Two-component regulatory system</keyword>
<evidence type="ECO:0000256" key="9">
    <source>
        <dbReference type="ARBA" id="ARBA00022840"/>
    </source>
</evidence>
<dbReference type="InterPro" id="IPR004358">
    <property type="entry name" value="Sig_transdc_His_kin-like_C"/>
</dbReference>
<dbReference type="InterPro" id="IPR000700">
    <property type="entry name" value="PAS-assoc_C"/>
</dbReference>
<feature type="coiled-coil region" evidence="12">
    <location>
        <begin position="37"/>
        <end position="68"/>
    </location>
</feature>
<dbReference type="GO" id="GO:0000155">
    <property type="term" value="F:phosphorelay sensor kinase activity"/>
    <property type="evidence" value="ECO:0007669"/>
    <property type="project" value="InterPro"/>
</dbReference>
<dbReference type="PRINTS" id="PR00344">
    <property type="entry name" value="BCTRLSENSOR"/>
</dbReference>
<dbReference type="GO" id="GO:0030295">
    <property type="term" value="F:protein kinase activator activity"/>
    <property type="evidence" value="ECO:0007669"/>
    <property type="project" value="TreeGrafter"/>
</dbReference>
<dbReference type="InterPro" id="IPR050351">
    <property type="entry name" value="BphY/WalK/GraS-like"/>
</dbReference>
<dbReference type="Pfam" id="PF00512">
    <property type="entry name" value="HisKA"/>
    <property type="match status" value="1"/>
</dbReference>
<evidence type="ECO:0000313" key="16">
    <source>
        <dbReference type="Proteomes" id="UP000503447"/>
    </source>
</evidence>
<reference evidence="16" key="1">
    <citation type="submission" date="2020-05" db="EMBL/GenBank/DDBJ databases">
        <title>Frigoriglobus tundricola gen. nov., sp. nov., a psychrotolerant cellulolytic planctomycete of the family Gemmataceae with two divergent copies of 16S rRNA gene.</title>
        <authorList>
            <person name="Kulichevskaya I.S."/>
            <person name="Ivanova A.A."/>
            <person name="Naumoff D.G."/>
            <person name="Beletsky A.V."/>
            <person name="Rijpstra W.I.C."/>
            <person name="Sinninghe Damste J.S."/>
            <person name="Mardanov A.V."/>
            <person name="Ravin N.V."/>
            <person name="Dedysh S.N."/>
        </authorList>
    </citation>
    <scope>NUCLEOTIDE SEQUENCE [LARGE SCALE GENOMIC DNA]</scope>
    <source>
        <strain evidence="16">PL17</strain>
    </source>
</reference>
<sequence length="289" mass="32368">MTSAKGVKKWVRTICRPIVEGGRVVRVRGSIQDITDRKRAETEIRQLNAELEQRVRARTAELEAANRELESFSYSVSHDLRAPIRHIAGFTNIVREACGAGLPEEARGHLELIAKAALRMGQLVDDLLAFSRLGRQAVRRQTVDPRHLVEECLRETVPPAERHRIETRVGDLPACAADPGLIRQVWLNLLSNAIKYSYGREPARIEVGATLGPDGPEYYVRDNGVGFDMRYAHKLFGVFQRLHRAEEFEGTGIGLALVQRIVHRHGGRVWAVSEPGRGATFFFTIGHPS</sequence>
<dbReference type="SMART" id="SM00387">
    <property type="entry name" value="HATPase_c"/>
    <property type="match status" value="1"/>
</dbReference>
<dbReference type="GO" id="GO:0000156">
    <property type="term" value="F:phosphorelay response regulator activity"/>
    <property type="evidence" value="ECO:0007669"/>
    <property type="project" value="TreeGrafter"/>
</dbReference>
<keyword evidence="9" id="KW-0067">ATP-binding</keyword>
<evidence type="ECO:0000256" key="11">
    <source>
        <dbReference type="ARBA" id="ARBA00023136"/>
    </source>
</evidence>
<dbReference type="InterPro" id="IPR036890">
    <property type="entry name" value="HATPase_C_sf"/>
</dbReference>
<name>A0A6M5Z343_9BACT</name>
<dbReference type="SUPFAM" id="SSF55874">
    <property type="entry name" value="ATPase domain of HSP90 chaperone/DNA topoisomerase II/histidine kinase"/>
    <property type="match status" value="1"/>
</dbReference>
<evidence type="ECO:0000259" key="13">
    <source>
        <dbReference type="PROSITE" id="PS50109"/>
    </source>
</evidence>
<dbReference type="Proteomes" id="UP000503447">
    <property type="component" value="Chromosome"/>
</dbReference>
<organism evidence="15 16">
    <name type="scientific">Frigoriglobus tundricola</name>
    <dbReference type="NCBI Taxonomy" id="2774151"/>
    <lineage>
        <taxon>Bacteria</taxon>
        <taxon>Pseudomonadati</taxon>
        <taxon>Planctomycetota</taxon>
        <taxon>Planctomycetia</taxon>
        <taxon>Gemmatales</taxon>
        <taxon>Gemmataceae</taxon>
        <taxon>Frigoriglobus</taxon>
    </lineage>
</organism>
<dbReference type="Gene3D" id="3.30.450.20">
    <property type="entry name" value="PAS domain"/>
    <property type="match status" value="1"/>
</dbReference>
<dbReference type="EC" id="2.7.13.3" evidence="3"/>
<dbReference type="GO" id="GO:0005886">
    <property type="term" value="C:plasma membrane"/>
    <property type="evidence" value="ECO:0007669"/>
    <property type="project" value="UniProtKB-SubCell"/>
</dbReference>
<dbReference type="InterPro" id="IPR003661">
    <property type="entry name" value="HisK_dim/P_dom"/>
</dbReference>
<evidence type="ECO:0000256" key="2">
    <source>
        <dbReference type="ARBA" id="ARBA00004236"/>
    </source>
</evidence>
<evidence type="ECO:0000259" key="14">
    <source>
        <dbReference type="PROSITE" id="PS50113"/>
    </source>
</evidence>
<evidence type="ECO:0000256" key="7">
    <source>
        <dbReference type="ARBA" id="ARBA00022741"/>
    </source>
</evidence>
<evidence type="ECO:0000256" key="3">
    <source>
        <dbReference type="ARBA" id="ARBA00012438"/>
    </source>
</evidence>
<dbReference type="CDD" id="cd00082">
    <property type="entry name" value="HisKA"/>
    <property type="match status" value="1"/>
</dbReference>
<evidence type="ECO:0000256" key="12">
    <source>
        <dbReference type="SAM" id="Coils"/>
    </source>
</evidence>
<dbReference type="PROSITE" id="PS50113">
    <property type="entry name" value="PAC"/>
    <property type="match status" value="1"/>
</dbReference>
<dbReference type="SMART" id="SM00388">
    <property type="entry name" value="HisKA"/>
    <property type="match status" value="1"/>
</dbReference>
<dbReference type="PANTHER" id="PTHR42878:SF15">
    <property type="entry name" value="BACTERIOPHYTOCHROME"/>
    <property type="match status" value="1"/>
</dbReference>
<comment type="catalytic activity">
    <reaction evidence="1">
        <text>ATP + protein L-histidine = ADP + protein N-phospho-L-histidine.</text>
        <dbReference type="EC" id="2.7.13.3"/>
    </reaction>
</comment>
<evidence type="ECO:0000256" key="1">
    <source>
        <dbReference type="ARBA" id="ARBA00000085"/>
    </source>
</evidence>